<proteinExistence type="predicted"/>
<name>A0ABQ5PCJ8_9PSED</name>
<accession>A0ABQ5PCJ8</accession>
<sequence>MAPWVSDSSSAARVKLSWRAAASKLIRAAVLGIFLRMYVNLTNAPHKRQFATFRSEKLAQQDAKSSFAAMANRA</sequence>
<dbReference type="EMBL" id="BSCQ01000003">
    <property type="protein sequence ID" value="GLH41228.1"/>
    <property type="molecule type" value="Genomic_DNA"/>
</dbReference>
<reference evidence="1" key="2">
    <citation type="submission" date="2022-11" db="EMBL/GenBank/DDBJ databases">
        <title>Draft genome sequencing of Pseudomonas atacamensis RS3R1.</title>
        <authorList>
            <person name="Furuya T."/>
            <person name="Kaneko H."/>
        </authorList>
    </citation>
    <scope>NUCLEOTIDE SEQUENCE</scope>
    <source>
        <strain evidence="1">RS3R-1</strain>
    </source>
</reference>
<gene>
    <name evidence="1" type="ORF">RS3R1_03150</name>
</gene>
<evidence type="ECO:0000313" key="1">
    <source>
        <dbReference type="EMBL" id="GLH41228.1"/>
    </source>
</evidence>
<reference evidence="1" key="3">
    <citation type="journal article" date="2023" name="J. Biotechnol.">
        <title>Draft Genome Sequences of Endophytic Pseudomonas Strains, Isolated from the Interior of Brassicaceae Plants.</title>
        <authorList>
            <person name="Kaneko H."/>
            <person name="Furuya T."/>
        </authorList>
    </citation>
    <scope>NUCLEOTIDE SEQUENCE</scope>
    <source>
        <strain evidence="1">RS3R-1</strain>
    </source>
</reference>
<evidence type="ECO:0000313" key="2">
    <source>
        <dbReference type="Proteomes" id="UP001145022"/>
    </source>
</evidence>
<keyword evidence="2" id="KW-1185">Reference proteome</keyword>
<reference evidence="1" key="1">
    <citation type="journal article" date="2021" name="Sci. Rep.">
        <title>An efficient direct screening system for microorganisms that activate plant immune responses based on plant-microbe interactions using cultured plant cells.</title>
        <authorList>
            <person name="Kurokawa M."/>
            <person name="Nakano M."/>
            <person name="Kitahata N."/>
            <person name="Kuchitsu K."/>
            <person name="Furuya T."/>
        </authorList>
    </citation>
    <scope>NUCLEOTIDE SEQUENCE</scope>
    <source>
        <strain evidence="1">RS3R-1</strain>
    </source>
</reference>
<organism evidence="1 2">
    <name type="scientific">Pseudomonas atacamensis</name>
    <dbReference type="NCBI Taxonomy" id="2565368"/>
    <lineage>
        <taxon>Bacteria</taxon>
        <taxon>Pseudomonadati</taxon>
        <taxon>Pseudomonadota</taxon>
        <taxon>Gammaproteobacteria</taxon>
        <taxon>Pseudomonadales</taxon>
        <taxon>Pseudomonadaceae</taxon>
        <taxon>Pseudomonas</taxon>
    </lineage>
</organism>
<protein>
    <submittedName>
        <fullName evidence="1">Uncharacterized protein</fullName>
    </submittedName>
</protein>
<dbReference type="Proteomes" id="UP001145022">
    <property type="component" value="Unassembled WGS sequence"/>
</dbReference>
<comment type="caution">
    <text evidence="1">The sequence shown here is derived from an EMBL/GenBank/DDBJ whole genome shotgun (WGS) entry which is preliminary data.</text>
</comment>